<protein>
    <recommendedName>
        <fullName evidence="4">Cytochrome C</fullName>
    </recommendedName>
</protein>
<dbReference type="AlphaFoldDB" id="A0AAE7E3P2"/>
<dbReference type="EMBL" id="CP053840">
    <property type="protein sequence ID" value="QKF65846.1"/>
    <property type="molecule type" value="Genomic_DNA"/>
</dbReference>
<accession>A0AAE7E3P2</accession>
<sequence>MKLLKIILAGALALGVASTSLSADAVKGQKLFTKFLKGPCDMTGAKFAAKHSQEEWKQINEAGKFEAEVIKICPNIKAGDLSKSVQDNIIEFSIEFANDSGNVPSC</sequence>
<evidence type="ECO:0000313" key="3">
    <source>
        <dbReference type="Proteomes" id="UP000503482"/>
    </source>
</evidence>
<proteinExistence type="predicted"/>
<evidence type="ECO:0008006" key="4">
    <source>
        <dbReference type="Google" id="ProtNLM"/>
    </source>
</evidence>
<keyword evidence="1" id="KW-0732">Signal</keyword>
<keyword evidence="3" id="KW-1185">Reference proteome</keyword>
<evidence type="ECO:0000313" key="2">
    <source>
        <dbReference type="EMBL" id="QKF65846.1"/>
    </source>
</evidence>
<feature type="chain" id="PRO_5042117674" description="Cytochrome C" evidence="1">
    <location>
        <begin position="24"/>
        <end position="106"/>
    </location>
</feature>
<feature type="signal peptide" evidence="1">
    <location>
        <begin position="1"/>
        <end position="23"/>
    </location>
</feature>
<gene>
    <name evidence="2" type="ORF">AVENP_0266</name>
</gene>
<organism evidence="2 3">
    <name type="scientific">Arcobacter venerupis</name>
    <dbReference type="NCBI Taxonomy" id="1054033"/>
    <lineage>
        <taxon>Bacteria</taxon>
        <taxon>Pseudomonadati</taxon>
        <taxon>Campylobacterota</taxon>
        <taxon>Epsilonproteobacteria</taxon>
        <taxon>Campylobacterales</taxon>
        <taxon>Arcobacteraceae</taxon>
        <taxon>Arcobacter</taxon>
    </lineage>
</organism>
<dbReference type="RefSeq" id="WP_128358411.1">
    <property type="nucleotide sequence ID" value="NZ_CP053840.1"/>
</dbReference>
<name>A0AAE7E3P2_9BACT</name>
<dbReference type="Proteomes" id="UP000503482">
    <property type="component" value="Chromosome"/>
</dbReference>
<evidence type="ECO:0000256" key="1">
    <source>
        <dbReference type="SAM" id="SignalP"/>
    </source>
</evidence>
<dbReference type="KEGG" id="avp:AVENP_0266"/>
<reference evidence="2 3" key="1">
    <citation type="submission" date="2020-05" db="EMBL/GenBank/DDBJ databases">
        <title>Complete genome sequencing of Campylobacter and Arcobacter type strains.</title>
        <authorList>
            <person name="Miller W.G."/>
            <person name="Yee E."/>
        </authorList>
    </citation>
    <scope>NUCLEOTIDE SEQUENCE [LARGE SCALE GENOMIC DNA]</scope>
    <source>
        <strain evidence="2 3">LMG 26156</strain>
    </source>
</reference>